<accession>A0ABP8J939</accession>
<proteinExistence type="predicted"/>
<dbReference type="PANTHER" id="PTHR24421">
    <property type="entry name" value="NITRATE/NITRITE SENSOR PROTEIN NARX-RELATED"/>
    <property type="match status" value="1"/>
</dbReference>
<dbReference type="RefSeq" id="WP_137318284.1">
    <property type="nucleotide sequence ID" value="NZ_BAABGL010000004.1"/>
</dbReference>
<keyword evidence="9" id="KW-0812">Transmembrane</keyword>
<keyword evidence="9" id="KW-0472">Membrane</keyword>
<dbReference type="InterPro" id="IPR050482">
    <property type="entry name" value="Sensor_HK_TwoCompSys"/>
</dbReference>
<keyword evidence="8" id="KW-0902">Two-component regulatory system</keyword>
<dbReference type="CDD" id="cd16917">
    <property type="entry name" value="HATPase_UhpB-NarQ-NarX-like"/>
    <property type="match status" value="1"/>
</dbReference>
<feature type="transmembrane region" description="Helical" evidence="9">
    <location>
        <begin position="94"/>
        <end position="121"/>
    </location>
</feature>
<dbReference type="Pfam" id="PF02518">
    <property type="entry name" value="HATPase_c"/>
    <property type="match status" value="1"/>
</dbReference>
<feature type="transmembrane region" description="Helical" evidence="9">
    <location>
        <begin position="128"/>
        <end position="146"/>
    </location>
</feature>
<feature type="domain" description="Histidine kinase/HSP90-like ATPase" evidence="10">
    <location>
        <begin position="319"/>
        <end position="423"/>
    </location>
</feature>
<dbReference type="EC" id="2.7.13.3" evidence="2"/>
<dbReference type="Pfam" id="PF07730">
    <property type="entry name" value="HisKA_3"/>
    <property type="match status" value="1"/>
</dbReference>
<dbReference type="Gene3D" id="3.30.565.10">
    <property type="entry name" value="Histidine kinase-like ATPase, C-terminal domain"/>
    <property type="match status" value="1"/>
</dbReference>
<evidence type="ECO:0000256" key="5">
    <source>
        <dbReference type="ARBA" id="ARBA00022741"/>
    </source>
</evidence>
<evidence type="ECO:0000256" key="8">
    <source>
        <dbReference type="ARBA" id="ARBA00023012"/>
    </source>
</evidence>
<evidence type="ECO:0000313" key="12">
    <source>
        <dbReference type="Proteomes" id="UP001500642"/>
    </source>
</evidence>
<name>A0ABP8J939_9MICO</name>
<keyword evidence="12" id="KW-1185">Reference proteome</keyword>
<reference evidence="12" key="1">
    <citation type="journal article" date="2019" name="Int. J. Syst. Evol. Microbiol.">
        <title>The Global Catalogue of Microorganisms (GCM) 10K type strain sequencing project: providing services to taxonomists for standard genome sequencing and annotation.</title>
        <authorList>
            <consortium name="The Broad Institute Genomics Platform"/>
            <consortium name="The Broad Institute Genome Sequencing Center for Infectious Disease"/>
            <person name="Wu L."/>
            <person name="Ma J."/>
        </authorList>
    </citation>
    <scope>NUCLEOTIDE SEQUENCE [LARGE SCALE GENOMIC DNA]</scope>
    <source>
        <strain evidence="12">JCM 17808</strain>
    </source>
</reference>
<protein>
    <recommendedName>
        <fullName evidence="2">histidine kinase</fullName>
        <ecNumber evidence="2">2.7.13.3</ecNumber>
    </recommendedName>
</protein>
<feature type="transmembrane region" description="Helical" evidence="9">
    <location>
        <begin position="54"/>
        <end position="74"/>
    </location>
</feature>
<evidence type="ECO:0000256" key="9">
    <source>
        <dbReference type="SAM" id="Phobius"/>
    </source>
</evidence>
<dbReference type="InterPro" id="IPR011712">
    <property type="entry name" value="Sig_transdc_His_kin_sub3_dim/P"/>
</dbReference>
<keyword evidence="7" id="KW-0067">ATP-binding</keyword>
<keyword evidence="6" id="KW-0418">Kinase</keyword>
<dbReference type="PANTHER" id="PTHR24421:SF10">
    <property type="entry name" value="NITRATE_NITRITE SENSOR PROTEIN NARQ"/>
    <property type="match status" value="1"/>
</dbReference>
<evidence type="ECO:0000313" key="11">
    <source>
        <dbReference type="EMBL" id="GAA4387153.1"/>
    </source>
</evidence>
<organism evidence="11 12">
    <name type="scientific">Brevibacterium pityocampae</name>
    <dbReference type="NCBI Taxonomy" id="506594"/>
    <lineage>
        <taxon>Bacteria</taxon>
        <taxon>Bacillati</taxon>
        <taxon>Actinomycetota</taxon>
        <taxon>Actinomycetes</taxon>
        <taxon>Micrococcales</taxon>
        <taxon>Brevibacteriaceae</taxon>
        <taxon>Brevibacterium</taxon>
    </lineage>
</organism>
<dbReference type="Proteomes" id="UP001500642">
    <property type="component" value="Unassembled WGS sequence"/>
</dbReference>
<dbReference type="InterPro" id="IPR036890">
    <property type="entry name" value="HATPase_C_sf"/>
</dbReference>
<dbReference type="Gene3D" id="1.20.5.1930">
    <property type="match status" value="1"/>
</dbReference>
<feature type="transmembrane region" description="Helical" evidence="9">
    <location>
        <begin position="158"/>
        <end position="178"/>
    </location>
</feature>
<keyword evidence="3" id="KW-0597">Phosphoprotein</keyword>
<sequence length="428" mass="45582">MTTLPAPNPWTRRAVVATIMVAGVLLGLGLLLFTVWTYIDPVAAGVEPIPQERAYALFLVQVVTGVAGIVLTPFALRHSAAEADPLGTASGPRSALICGLLVIALGMFSPLGVPLAVVVLVSHCSRRSIAWPVAAVVTYVVGAFVAELLGVDGDPGFAWGYLALSLVIPVIALLIGMIRRRRRENRQRVLAQARMTEAESAAREDRARIAERTRIARDMHDSLSHRLSLIAMHAGALEYRAETDPEDVRESAATIRESAHAAAADLRAVLSVLREEQENTAPRLDLEELAAEARRAGTPVDITWEAPLSPADHSRAPTLIAHTLYRIVQEGLTNARKHAPGAPVRVTVSPARRAVVLRVSNPGPADPAVGMPPGGTEARVPGSGLGLVGLDERVRLVGGTLEVRPAGPGHDEHIITATLPWETGDRRA</sequence>
<evidence type="ECO:0000256" key="1">
    <source>
        <dbReference type="ARBA" id="ARBA00000085"/>
    </source>
</evidence>
<evidence type="ECO:0000256" key="4">
    <source>
        <dbReference type="ARBA" id="ARBA00022679"/>
    </source>
</evidence>
<feature type="transmembrane region" description="Helical" evidence="9">
    <location>
        <begin position="14"/>
        <end position="33"/>
    </location>
</feature>
<evidence type="ECO:0000256" key="3">
    <source>
        <dbReference type="ARBA" id="ARBA00022553"/>
    </source>
</evidence>
<keyword evidence="9" id="KW-1133">Transmembrane helix</keyword>
<dbReference type="SUPFAM" id="SSF55874">
    <property type="entry name" value="ATPase domain of HSP90 chaperone/DNA topoisomerase II/histidine kinase"/>
    <property type="match status" value="1"/>
</dbReference>
<evidence type="ECO:0000256" key="6">
    <source>
        <dbReference type="ARBA" id="ARBA00022777"/>
    </source>
</evidence>
<comment type="catalytic activity">
    <reaction evidence="1">
        <text>ATP + protein L-histidine = ADP + protein N-phospho-L-histidine.</text>
        <dbReference type="EC" id="2.7.13.3"/>
    </reaction>
</comment>
<gene>
    <name evidence="11" type="ORF">GCM10023167_10800</name>
</gene>
<evidence type="ECO:0000259" key="10">
    <source>
        <dbReference type="SMART" id="SM00387"/>
    </source>
</evidence>
<dbReference type="SMART" id="SM00387">
    <property type="entry name" value="HATPase_c"/>
    <property type="match status" value="1"/>
</dbReference>
<keyword evidence="5" id="KW-0547">Nucleotide-binding</keyword>
<evidence type="ECO:0000256" key="2">
    <source>
        <dbReference type="ARBA" id="ARBA00012438"/>
    </source>
</evidence>
<dbReference type="InterPro" id="IPR003594">
    <property type="entry name" value="HATPase_dom"/>
</dbReference>
<comment type="caution">
    <text evidence="11">The sequence shown here is derived from an EMBL/GenBank/DDBJ whole genome shotgun (WGS) entry which is preliminary data.</text>
</comment>
<evidence type="ECO:0000256" key="7">
    <source>
        <dbReference type="ARBA" id="ARBA00022840"/>
    </source>
</evidence>
<dbReference type="EMBL" id="BAABGL010000004">
    <property type="protein sequence ID" value="GAA4387153.1"/>
    <property type="molecule type" value="Genomic_DNA"/>
</dbReference>
<keyword evidence="4" id="KW-0808">Transferase</keyword>